<organism evidence="2 3">
    <name type="scientific">Haemaphysalis longicornis</name>
    <name type="common">Bush tick</name>
    <dbReference type="NCBI Taxonomy" id="44386"/>
    <lineage>
        <taxon>Eukaryota</taxon>
        <taxon>Metazoa</taxon>
        <taxon>Ecdysozoa</taxon>
        <taxon>Arthropoda</taxon>
        <taxon>Chelicerata</taxon>
        <taxon>Arachnida</taxon>
        <taxon>Acari</taxon>
        <taxon>Parasitiformes</taxon>
        <taxon>Ixodida</taxon>
        <taxon>Ixodoidea</taxon>
        <taxon>Ixodidae</taxon>
        <taxon>Haemaphysalinae</taxon>
        <taxon>Haemaphysalis</taxon>
    </lineage>
</organism>
<dbReference type="Proteomes" id="UP000821853">
    <property type="component" value="Unassembled WGS sequence"/>
</dbReference>
<dbReference type="EMBL" id="JABSTR010000977">
    <property type="protein sequence ID" value="KAH9383142.1"/>
    <property type="molecule type" value="Genomic_DNA"/>
</dbReference>
<evidence type="ECO:0000313" key="3">
    <source>
        <dbReference type="Proteomes" id="UP000821853"/>
    </source>
</evidence>
<evidence type="ECO:0000256" key="1">
    <source>
        <dbReference type="SAM" id="MobiDB-lite"/>
    </source>
</evidence>
<comment type="caution">
    <text evidence="2">The sequence shown here is derived from an EMBL/GenBank/DDBJ whole genome shotgun (WGS) entry which is preliminary data.</text>
</comment>
<feature type="compositionally biased region" description="Basic residues" evidence="1">
    <location>
        <begin position="177"/>
        <end position="187"/>
    </location>
</feature>
<gene>
    <name evidence="2" type="ORF">HPB48_023877</name>
</gene>
<proteinExistence type="predicted"/>
<feature type="compositionally biased region" description="Basic and acidic residues" evidence="1">
    <location>
        <begin position="163"/>
        <end position="173"/>
    </location>
</feature>
<accession>A0A9J6H5Z7</accession>
<dbReference type="AlphaFoldDB" id="A0A9J6H5Z7"/>
<sequence length="421" mass="45819">MDEPFPMAELVAALTSLKKPTSPGCSRRASGSSVRSQASHRSAASERSGSVSRGRQAAKATRAQTNGGERPAAASASGTEGEEDEVPPAPPPASVGGQQRQPQSHEPARTARLVAAGRARSQRRRSSSSSEPRATHHTSAQDAPPAGPARQGVWYLRPLSQHNGEELRRERNGKANKQARSRQKKWRNQIPVLLGRWPDGRGRQRRVTLWIAALLPLAIEARASSRVYTGGTRQNIKRLGRGTSARTRVFGKERRGEARTALTDLGKRAMPQDEPLKDAACPQPPPLPSFDALSRFLSVFVSPTRLTTTARAAAEKAQFHLPENARTRERFCARFVFKILKCDICKEKLVVESGDAESDTYVLSHGAPQSRTRENCDVHYNDTHVVIRVGTHGDAGVVARTYSGVIKRGSACSCVIKSLLK</sequence>
<feature type="compositionally biased region" description="Polar residues" evidence="1">
    <location>
        <begin position="29"/>
        <end position="53"/>
    </location>
</feature>
<reference evidence="2 3" key="1">
    <citation type="journal article" date="2020" name="Cell">
        <title>Large-Scale Comparative Analyses of Tick Genomes Elucidate Their Genetic Diversity and Vector Capacities.</title>
        <authorList>
            <consortium name="Tick Genome and Microbiome Consortium (TIGMIC)"/>
            <person name="Jia N."/>
            <person name="Wang J."/>
            <person name="Shi W."/>
            <person name="Du L."/>
            <person name="Sun Y."/>
            <person name="Zhan W."/>
            <person name="Jiang J.F."/>
            <person name="Wang Q."/>
            <person name="Zhang B."/>
            <person name="Ji P."/>
            <person name="Bell-Sakyi L."/>
            <person name="Cui X.M."/>
            <person name="Yuan T.T."/>
            <person name="Jiang B.G."/>
            <person name="Yang W.F."/>
            <person name="Lam T.T."/>
            <person name="Chang Q.C."/>
            <person name="Ding S.J."/>
            <person name="Wang X.J."/>
            <person name="Zhu J.G."/>
            <person name="Ruan X.D."/>
            <person name="Zhao L."/>
            <person name="Wei J.T."/>
            <person name="Ye R.Z."/>
            <person name="Que T.C."/>
            <person name="Du C.H."/>
            <person name="Zhou Y.H."/>
            <person name="Cheng J.X."/>
            <person name="Dai P.F."/>
            <person name="Guo W.B."/>
            <person name="Han X.H."/>
            <person name="Huang E.J."/>
            <person name="Li L.F."/>
            <person name="Wei W."/>
            <person name="Gao Y.C."/>
            <person name="Liu J.Z."/>
            <person name="Shao H.Z."/>
            <person name="Wang X."/>
            <person name="Wang C.C."/>
            <person name="Yang T.C."/>
            <person name="Huo Q.B."/>
            <person name="Li W."/>
            <person name="Chen H.Y."/>
            <person name="Chen S.E."/>
            <person name="Zhou L.G."/>
            <person name="Ni X.B."/>
            <person name="Tian J.H."/>
            <person name="Sheng Y."/>
            <person name="Liu T."/>
            <person name="Pan Y.S."/>
            <person name="Xia L.Y."/>
            <person name="Li J."/>
            <person name="Zhao F."/>
            <person name="Cao W.C."/>
        </authorList>
    </citation>
    <scope>NUCLEOTIDE SEQUENCE [LARGE SCALE GENOMIC DNA]</scope>
    <source>
        <strain evidence="2">HaeL-2018</strain>
    </source>
</reference>
<evidence type="ECO:0000313" key="2">
    <source>
        <dbReference type="EMBL" id="KAH9383142.1"/>
    </source>
</evidence>
<protein>
    <submittedName>
        <fullName evidence="2">Uncharacterized protein</fullName>
    </submittedName>
</protein>
<feature type="region of interest" description="Disordered" evidence="1">
    <location>
        <begin position="14"/>
        <end position="187"/>
    </location>
</feature>
<name>A0A9J6H5Z7_HAELO</name>
<dbReference type="VEuPathDB" id="VectorBase:HLOH_047799"/>
<keyword evidence="3" id="KW-1185">Reference proteome</keyword>